<feature type="compositionally biased region" description="Low complexity" evidence="5">
    <location>
        <begin position="245"/>
        <end position="260"/>
    </location>
</feature>
<dbReference type="CDD" id="cd23954">
    <property type="entry name" value="AMO1_CTD"/>
    <property type="match status" value="1"/>
</dbReference>
<feature type="compositionally biased region" description="Pro residues" evidence="5">
    <location>
        <begin position="487"/>
        <end position="501"/>
    </location>
</feature>
<dbReference type="InterPro" id="IPR000571">
    <property type="entry name" value="Znf_CCCH"/>
</dbReference>
<feature type="compositionally biased region" description="Low complexity" evidence="5">
    <location>
        <begin position="355"/>
        <end position="367"/>
    </location>
</feature>
<dbReference type="EMBL" id="QGMK01000398">
    <property type="protein sequence ID" value="TVY81949.1"/>
    <property type="molecule type" value="Genomic_DNA"/>
</dbReference>
<feature type="compositionally biased region" description="Low complexity" evidence="5">
    <location>
        <begin position="32"/>
        <end position="69"/>
    </location>
</feature>
<evidence type="ECO:0000259" key="6">
    <source>
        <dbReference type="PROSITE" id="PS50103"/>
    </source>
</evidence>
<feature type="compositionally biased region" description="Pro residues" evidence="5">
    <location>
        <begin position="437"/>
        <end position="454"/>
    </location>
</feature>
<protein>
    <submittedName>
        <fullName evidence="7">Nucleoporin</fullName>
    </submittedName>
</protein>
<evidence type="ECO:0000256" key="1">
    <source>
        <dbReference type="ARBA" id="ARBA00022723"/>
    </source>
</evidence>
<dbReference type="Pfam" id="PF18044">
    <property type="entry name" value="zf-CCCH_4"/>
    <property type="match status" value="1"/>
</dbReference>
<evidence type="ECO:0000256" key="3">
    <source>
        <dbReference type="ARBA" id="ARBA00022833"/>
    </source>
</evidence>
<dbReference type="GO" id="GO:0005634">
    <property type="term" value="C:nucleus"/>
    <property type="evidence" value="ECO:0007669"/>
    <property type="project" value="TreeGrafter"/>
</dbReference>
<feature type="compositionally biased region" description="Low complexity" evidence="5">
    <location>
        <begin position="424"/>
        <end position="436"/>
    </location>
</feature>
<dbReference type="Gene3D" id="4.10.1000.10">
    <property type="entry name" value="Zinc finger, CCCH-type"/>
    <property type="match status" value="1"/>
</dbReference>
<accession>A0A8T9C862</accession>
<evidence type="ECO:0000313" key="8">
    <source>
        <dbReference type="Proteomes" id="UP000469558"/>
    </source>
</evidence>
<keyword evidence="2 4" id="KW-0863">Zinc-finger</keyword>
<organism evidence="7 8">
    <name type="scientific">Lachnellula suecica</name>
    <dbReference type="NCBI Taxonomy" id="602035"/>
    <lineage>
        <taxon>Eukaryota</taxon>
        <taxon>Fungi</taxon>
        <taxon>Dikarya</taxon>
        <taxon>Ascomycota</taxon>
        <taxon>Pezizomycotina</taxon>
        <taxon>Leotiomycetes</taxon>
        <taxon>Helotiales</taxon>
        <taxon>Lachnaceae</taxon>
        <taxon>Lachnellula</taxon>
    </lineage>
</organism>
<dbReference type="InterPro" id="IPR041367">
    <property type="entry name" value="Znf-CCCH_4"/>
</dbReference>
<dbReference type="Proteomes" id="UP000469558">
    <property type="component" value="Unassembled WGS sequence"/>
</dbReference>
<sequence>MTICKFWQQGSCKFGDRCRFEHPPRGGGGTSNGNSNGNYSNGNYSNNNYSNGNYSNSNSTNRNNGSQNQQGGGKFNPRIHSSSNANATTASPALPFALDKLQIITDLSSERPQWILSAYGPGRHAPAQLFGGPREQSFEEMRLAHYMAAASGNPQQAAQEADRLFNEADQQIQTALRDVDGAMNFIINAQHEHPNRVDIVALTGSQPNPLSQPNGAQNTTPNSFGAPSQGASSAFGAPSQPRTTSAFGAPSQPAASAFGAPSGGGAFGQPSALGTQSRAFGAPSGGAFGQPTALGTQPSAFGAPSQPASGGAFGQPSQLGGGGAFGRPSQLGAAGGVFGQPASLGQKTSAFGAPSSNSTFGGTSNTTPAPFSGFATTANPFSQNTPATTGAFAAPSQPTTSAPFGGPSPPAQANPFGTPSGQTSNPFAGASAAPFGAPSPAPNNPFAAPSPAPNNPFGASSQPTNQNPFGGARLQNPPVPASSAPNAPNPFNSPQPNPPISNPFGNAAAAQNPGISQLGINGNTAATPHPPISSYSSKDQNGRLTMFKGRRVVYQNGVPGVQNNDRTWSKIWFPEGAPLPYKDTEMEDSAYDDGTKAAYGQMRQTGSFTNGVMPMLPPKREWCTWDF</sequence>
<feature type="region of interest" description="Disordered" evidence="5">
    <location>
        <begin position="203"/>
        <end position="540"/>
    </location>
</feature>
<dbReference type="PANTHER" id="PTHR21099">
    <property type="entry name" value="RAD201"/>
    <property type="match status" value="1"/>
</dbReference>
<keyword evidence="3 4" id="KW-0862">Zinc</keyword>
<proteinExistence type="predicted"/>
<evidence type="ECO:0000313" key="7">
    <source>
        <dbReference type="EMBL" id="TVY81949.1"/>
    </source>
</evidence>
<dbReference type="SUPFAM" id="SSF90229">
    <property type="entry name" value="CCCH zinc finger"/>
    <property type="match status" value="1"/>
</dbReference>
<dbReference type="OrthoDB" id="20729at2759"/>
<evidence type="ECO:0000256" key="5">
    <source>
        <dbReference type="SAM" id="MobiDB-lite"/>
    </source>
</evidence>
<feature type="compositionally biased region" description="Polar residues" evidence="5">
    <location>
        <begin position="374"/>
        <end position="388"/>
    </location>
</feature>
<dbReference type="SMART" id="SM00356">
    <property type="entry name" value="ZnF_C3H1"/>
    <property type="match status" value="1"/>
</dbReference>
<reference evidence="7 8" key="1">
    <citation type="submission" date="2018-05" db="EMBL/GenBank/DDBJ databases">
        <title>Genome sequencing and assembly of the regulated plant pathogen Lachnellula willkommii and related sister species for the development of diagnostic species identification markers.</title>
        <authorList>
            <person name="Giroux E."/>
            <person name="Bilodeau G."/>
        </authorList>
    </citation>
    <scope>NUCLEOTIDE SEQUENCE [LARGE SCALE GENOMIC DNA]</scope>
    <source>
        <strain evidence="7 8">CBS 268.59</strain>
    </source>
</reference>
<keyword evidence="8" id="KW-1185">Reference proteome</keyword>
<comment type="caution">
    <text evidence="7">The sequence shown here is derived from an EMBL/GenBank/DDBJ whole genome shotgun (WGS) entry which is preliminary data.</text>
</comment>
<feature type="region of interest" description="Disordered" evidence="5">
    <location>
        <begin position="23"/>
        <end position="87"/>
    </location>
</feature>
<feature type="domain" description="C3H1-type" evidence="6">
    <location>
        <begin position="1"/>
        <end position="25"/>
    </location>
</feature>
<dbReference type="PANTHER" id="PTHR21099:SF2">
    <property type="entry name" value="SI:CH211-113E8.11"/>
    <property type="match status" value="1"/>
</dbReference>
<dbReference type="AlphaFoldDB" id="A0A8T9C862"/>
<dbReference type="GO" id="GO:0008270">
    <property type="term" value="F:zinc ion binding"/>
    <property type="evidence" value="ECO:0007669"/>
    <property type="project" value="UniProtKB-KW"/>
</dbReference>
<feature type="compositionally biased region" description="Polar residues" evidence="5">
    <location>
        <begin position="513"/>
        <end position="526"/>
    </location>
</feature>
<gene>
    <name evidence="7" type="primary">AMO1</name>
    <name evidence="7" type="ORF">LSUE1_G002607</name>
</gene>
<dbReference type="InterPro" id="IPR036855">
    <property type="entry name" value="Znf_CCCH_sf"/>
</dbReference>
<evidence type="ECO:0000256" key="2">
    <source>
        <dbReference type="ARBA" id="ARBA00022771"/>
    </source>
</evidence>
<keyword evidence="1 4" id="KW-0479">Metal-binding</keyword>
<evidence type="ECO:0000256" key="4">
    <source>
        <dbReference type="PROSITE-ProRule" id="PRU00723"/>
    </source>
</evidence>
<name>A0A8T9C862_9HELO</name>
<feature type="compositionally biased region" description="Polar residues" evidence="5">
    <location>
        <begin position="203"/>
        <end position="232"/>
    </location>
</feature>
<feature type="zinc finger region" description="C3H1-type" evidence="4">
    <location>
        <begin position="1"/>
        <end position="25"/>
    </location>
</feature>
<dbReference type="PROSITE" id="PS50103">
    <property type="entry name" value="ZF_C3H1"/>
    <property type="match status" value="1"/>
</dbReference>